<accession>A0A1W6A077</accession>
<dbReference type="KEGG" id="hmn:HM131_19690"/>
<dbReference type="EMBL" id="CP020772">
    <property type="protein sequence ID" value="ARI78912.1"/>
    <property type="molecule type" value="Genomic_DNA"/>
</dbReference>
<feature type="compositionally biased region" description="Polar residues" evidence="1">
    <location>
        <begin position="47"/>
        <end position="60"/>
    </location>
</feature>
<dbReference type="AlphaFoldDB" id="A0A1W6A077"/>
<dbReference type="Proteomes" id="UP000192527">
    <property type="component" value="Chromosome"/>
</dbReference>
<evidence type="ECO:0000256" key="1">
    <source>
        <dbReference type="SAM" id="MobiDB-lite"/>
    </source>
</evidence>
<feature type="region of interest" description="Disordered" evidence="1">
    <location>
        <begin position="29"/>
        <end position="60"/>
    </location>
</feature>
<organism evidence="2 3">
    <name type="scientific">Halobacillus mangrovi</name>
    <dbReference type="NCBI Taxonomy" id="402384"/>
    <lineage>
        <taxon>Bacteria</taxon>
        <taxon>Bacillati</taxon>
        <taxon>Bacillota</taxon>
        <taxon>Bacilli</taxon>
        <taxon>Bacillales</taxon>
        <taxon>Bacillaceae</taxon>
        <taxon>Halobacillus</taxon>
    </lineage>
</organism>
<proteinExistence type="predicted"/>
<protein>
    <submittedName>
        <fullName evidence="2">Uncharacterized protein</fullName>
    </submittedName>
</protein>
<name>A0A1W6A077_9BACI</name>
<evidence type="ECO:0000313" key="3">
    <source>
        <dbReference type="Proteomes" id="UP000192527"/>
    </source>
</evidence>
<evidence type="ECO:0000313" key="2">
    <source>
        <dbReference type="EMBL" id="ARI78912.1"/>
    </source>
</evidence>
<sequence>MRLLREWNGWQGPKESIANEEACRHLRGESEPFPRTPILAQGHGNGPSKNMQLSQIQVEE</sequence>
<keyword evidence="3" id="KW-1185">Reference proteome</keyword>
<reference evidence="2 3" key="1">
    <citation type="submission" date="2017-04" db="EMBL/GenBank/DDBJ databases">
        <title>The whole genome sequencing and assembly of Halobacillus mangrovi strain.</title>
        <authorList>
            <person name="Lee S.-J."/>
            <person name="Park M.-K."/>
            <person name="Kim J.-Y."/>
            <person name="Lee Y.-J."/>
            <person name="Yi H."/>
            <person name="Bahn Y.-S."/>
            <person name="Kim J.F."/>
            <person name="Lee D.-W."/>
        </authorList>
    </citation>
    <scope>NUCLEOTIDE SEQUENCE [LARGE SCALE GENOMIC DNA]</scope>
    <source>
        <strain evidence="2 3">KTB 131</strain>
    </source>
</reference>
<gene>
    <name evidence="2" type="ORF">HM131_19690</name>
</gene>